<comment type="caution">
    <text evidence="1">The sequence shown here is derived from an EMBL/GenBank/DDBJ whole genome shotgun (WGS) entry which is preliminary data.</text>
</comment>
<proteinExistence type="predicted"/>
<protein>
    <submittedName>
        <fullName evidence="1">Uncharacterized protein</fullName>
    </submittedName>
</protein>
<gene>
    <name evidence="1" type="ORF">CLOSYM_04849</name>
</gene>
<dbReference type="EMBL" id="AWSU01000390">
    <property type="protein sequence ID" value="ERI73510.1"/>
    <property type="molecule type" value="Genomic_DNA"/>
</dbReference>
<evidence type="ECO:0000313" key="2">
    <source>
        <dbReference type="Proteomes" id="UP000016491"/>
    </source>
</evidence>
<dbReference type="Proteomes" id="UP000016491">
    <property type="component" value="Unassembled WGS sequence"/>
</dbReference>
<name>A0ABC9TQJ9_CLOSY</name>
<sequence length="54" mass="5955">MKKTIKAAISKLIGYLVSESNSPLFKKEIEVVIKICFTALEAGRNVCSAQVQKK</sequence>
<organism evidence="1 2">
    <name type="scientific">[Clostridium] symbiosum ATCC 14940</name>
    <dbReference type="NCBI Taxonomy" id="411472"/>
    <lineage>
        <taxon>Bacteria</taxon>
        <taxon>Bacillati</taxon>
        <taxon>Bacillota</taxon>
        <taxon>Clostridia</taxon>
        <taxon>Lachnospirales</taxon>
        <taxon>Lachnospiraceae</taxon>
        <taxon>Otoolea</taxon>
    </lineage>
</organism>
<dbReference type="AlphaFoldDB" id="A0ABC9TQJ9"/>
<evidence type="ECO:0000313" key="1">
    <source>
        <dbReference type="EMBL" id="ERI73510.1"/>
    </source>
</evidence>
<reference evidence="1 2" key="1">
    <citation type="submission" date="2013-07" db="EMBL/GenBank/DDBJ databases">
        <authorList>
            <person name="Weinstock G."/>
            <person name="Sodergren E."/>
            <person name="Wylie T."/>
            <person name="Fulton L."/>
            <person name="Fulton R."/>
            <person name="Fronick C."/>
            <person name="O'Laughlin M."/>
            <person name="Godfrey J."/>
            <person name="Miner T."/>
            <person name="Herter B."/>
            <person name="Appelbaum E."/>
            <person name="Cordes M."/>
            <person name="Lek S."/>
            <person name="Wollam A."/>
            <person name="Pepin K.H."/>
            <person name="Palsikar V.B."/>
            <person name="Mitreva M."/>
            <person name="Wilson R.K."/>
        </authorList>
    </citation>
    <scope>NUCLEOTIDE SEQUENCE [LARGE SCALE GENOMIC DNA]</scope>
    <source>
        <strain evidence="1 2">ATCC 14940</strain>
    </source>
</reference>
<accession>A0ABC9TQJ9</accession>